<keyword evidence="1" id="KW-0812">Transmembrane</keyword>
<dbReference type="Proteomes" id="UP001144471">
    <property type="component" value="Unassembled WGS sequence"/>
</dbReference>
<dbReference type="RefSeq" id="WP_281832594.1">
    <property type="nucleotide sequence ID" value="NZ_BSDY01000001.1"/>
</dbReference>
<reference evidence="2" key="1">
    <citation type="submission" date="2022-12" db="EMBL/GenBank/DDBJ databases">
        <title>Reference genome sequencing for broad-spectrum identification of bacterial and archaeal isolates by mass spectrometry.</title>
        <authorList>
            <person name="Sekiguchi Y."/>
            <person name="Tourlousse D.M."/>
        </authorList>
    </citation>
    <scope>NUCLEOTIDE SEQUENCE</scope>
    <source>
        <strain evidence="2">10succ1</strain>
    </source>
</reference>
<keyword evidence="1" id="KW-0472">Membrane</keyword>
<gene>
    <name evidence="2" type="ORF">PM10SUCC1_02140</name>
</gene>
<comment type="caution">
    <text evidence="2">The sequence shown here is derived from an EMBL/GenBank/DDBJ whole genome shotgun (WGS) entry which is preliminary data.</text>
</comment>
<sequence>MALYSRIAMLLVVNLILGMGLFGVICEKRNNYIPVACFSALLTLLIVTTNPIV</sequence>
<keyword evidence="1" id="KW-1133">Transmembrane helix</keyword>
<dbReference type="AlphaFoldDB" id="A0A9W6GG86"/>
<feature type="transmembrane region" description="Helical" evidence="1">
    <location>
        <begin position="6"/>
        <end position="25"/>
    </location>
</feature>
<feature type="transmembrane region" description="Helical" evidence="1">
    <location>
        <begin position="32"/>
        <end position="52"/>
    </location>
</feature>
<name>A0A9W6GG86_9FUSO</name>
<protein>
    <submittedName>
        <fullName evidence="2">Uncharacterized protein</fullName>
    </submittedName>
</protein>
<proteinExistence type="predicted"/>
<organism evidence="2 3">
    <name type="scientific">Propionigenium maris DSM 9537</name>
    <dbReference type="NCBI Taxonomy" id="1123000"/>
    <lineage>
        <taxon>Bacteria</taxon>
        <taxon>Fusobacteriati</taxon>
        <taxon>Fusobacteriota</taxon>
        <taxon>Fusobacteriia</taxon>
        <taxon>Fusobacteriales</taxon>
        <taxon>Fusobacteriaceae</taxon>
        <taxon>Propionigenium</taxon>
    </lineage>
</organism>
<keyword evidence="3" id="KW-1185">Reference proteome</keyword>
<evidence type="ECO:0000256" key="1">
    <source>
        <dbReference type="SAM" id="Phobius"/>
    </source>
</evidence>
<evidence type="ECO:0000313" key="3">
    <source>
        <dbReference type="Proteomes" id="UP001144471"/>
    </source>
</evidence>
<evidence type="ECO:0000313" key="2">
    <source>
        <dbReference type="EMBL" id="GLI54699.1"/>
    </source>
</evidence>
<dbReference type="EMBL" id="BSDY01000001">
    <property type="protein sequence ID" value="GLI54699.1"/>
    <property type="molecule type" value="Genomic_DNA"/>
</dbReference>
<accession>A0A9W6GG86</accession>